<sequence length="173" mass="19751">MSFFKNLKRSPESCISKINKKIKDYEEKSENLAAAIKRDREEAKQYRGHDEDRALIALGNKKHHEDQKKLVDNTISRLNEEKAELEKRILTADAIGSSKKNNKVLKQINIDFDECMKTNDDFDQEIQANKFLSDELNRATGNAYDKYRDELANLSSSESDILEAAPSVPSDSP</sequence>
<proteinExistence type="inferred from homology"/>
<dbReference type="Proteomes" id="UP001626550">
    <property type="component" value="Unassembled WGS sequence"/>
</dbReference>
<protein>
    <submittedName>
        <fullName evidence="3">Uncharacterized protein</fullName>
    </submittedName>
</protein>
<dbReference type="AlphaFoldDB" id="A0ABD2Q6G9"/>
<keyword evidence="2" id="KW-0175">Coiled coil</keyword>
<organism evidence="3 4">
    <name type="scientific">Cichlidogyrus casuarinus</name>
    <dbReference type="NCBI Taxonomy" id="1844966"/>
    <lineage>
        <taxon>Eukaryota</taxon>
        <taxon>Metazoa</taxon>
        <taxon>Spiralia</taxon>
        <taxon>Lophotrochozoa</taxon>
        <taxon>Platyhelminthes</taxon>
        <taxon>Monogenea</taxon>
        <taxon>Monopisthocotylea</taxon>
        <taxon>Dactylogyridea</taxon>
        <taxon>Ancyrocephalidae</taxon>
        <taxon>Cichlidogyrus</taxon>
    </lineage>
</organism>
<evidence type="ECO:0000256" key="2">
    <source>
        <dbReference type="SAM" id="Coils"/>
    </source>
</evidence>
<reference evidence="3 4" key="1">
    <citation type="submission" date="2024-11" db="EMBL/GenBank/DDBJ databases">
        <title>Adaptive evolution of stress response genes in parasites aligns with host niche diversity.</title>
        <authorList>
            <person name="Hahn C."/>
            <person name="Resl P."/>
        </authorList>
    </citation>
    <scope>NUCLEOTIDE SEQUENCE [LARGE SCALE GENOMIC DNA]</scope>
    <source>
        <strain evidence="3">EGGRZ-B1_66</strain>
        <tissue evidence="3">Body</tissue>
    </source>
</reference>
<comment type="caution">
    <text evidence="3">The sequence shown here is derived from an EMBL/GenBank/DDBJ whole genome shotgun (WGS) entry which is preliminary data.</text>
</comment>
<evidence type="ECO:0000313" key="3">
    <source>
        <dbReference type="EMBL" id="KAL3314827.1"/>
    </source>
</evidence>
<name>A0ABD2Q6G9_9PLAT</name>
<keyword evidence="4" id="KW-1185">Reference proteome</keyword>
<dbReference type="EMBL" id="JBJKFK010000898">
    <property type="protein sequence ID" value="KAL3314827.1"/>
    <property type="molecule type" value="Genomic_DNA"/>
</dbReference>
<evidence type="ECO:0000313" key="4">
    <source>
        <dbReference type="Proteomes" id="UP001626550"/>
    </source>
</evidence>
<dbReference type="Pfam" id="PF03357">
    <property type="entry name" value="Snf7"/>
    <property type="match status" value="1"/>
</dbReference>
<gene>
    <name evidence="3" type="ORF">Ciccas_006544</name>
</gene>
<dbReference type="Gene3D" id="1.10.287.1060">
    <property type="entry name" value="ESAT-6-like"/>
    <property type="match status" value="1"/>
</dbReference>
<comment type="similarity">
    <text evidence="1">Belongs to the SNF7 family.</text>
</comment>
<evidence type="ECO:0000256" key="1">
    <source>
        <dbReference type="ARBA" id="ARBA00006190"/>
    </source>
</evidence>
<dbReference type="InterPro" id="IPR005024">
    <property type="entry name" value="Snf7_fam"/>
</dbReference>
<accession>A0ABD2Q6G9</accession>
<feature type="coiled-coil region" evidence="2">
    <location>
        <begin position="15"/>
        <end position="95"/>
    </location>
</feature>